<evidence type="ECO:0000313" key="5">
    <source>
        <dbReference type="Proteomes" id="UP000661507"/>
    </source>
</evidence>
<dbReference type="InterPro" id="IPR041854">
    <property type="entry name" value="BFD-like_2Fe2S-bd_dom_sf"/>
</dbReference>
<evidence type="ECO:0000256" key="1">
    <source>
        <dbReference type="ARBA" id="ARBA00023002"/>
    </source>
</evidence>
<comment type="caution">
    <text evidence="4">The sequence shown here is derived from an EMBL/GenBank/DDBJ whole genome shotgun (WGS) entry which is preliminary data.</text>
</comment>
<dbReference type="InterPro" id="IPR023753">
    <property type="entry name" value="FAD/NAD-binding_dom"/>
</dbReference>
<dbReference type="Gene3D" id="3.50.50.60">
    <property type="entry name" value="FAD/NAD(P)-binding domain"/>
    <property type="match status" value="2"/>
</dbReference>
<dbReference type="SUPFAM" id="SSF51905">
    <property type="entry name" value="FAD/NAD(P)-binding domain"/>
    <property type="match status" value="1"/>
</dbReference>
<dbReference type="InterPro" id="IPR007419">
    <property type="entry name" value="BFD-like_2Fe2S-bd_dom"/>
</dbReference>
<dbReference type="PRINTS" id="PR00469">
    <property type="entry name" value="PNDRDTASEII"/>
</dbReference>
<proteinExistence type="predicted"/>
<reference evidence="4" key="2">
    <citation type="submission" date="2020-09" db="EMBL/GenBank/DDBJ databases">
        <authorList>
            <person name="Sun Q."/>
            <person name="Zhou Y."/>
        </authorList>
    </citation>
    <scope>NUCLEOTIDE SEQUENCE</scope>
    <source>
        <strain evidence="4">CGMCC 1.3617</strain>
    </source>
</reference>
<dbReference type="PRINTS" id="PR00368">
    <property type="entry name" value="FADPNR"/>
</dbReference>
<feature type="domain" description="BFD-like [2Fe-2S]-binding" evidence="2">
    <location>
        <begin position="370"/>
        <end position="420"/>
    </location>
</feature>
<dbReference type="PIRSF" id="PIRSF037495">
    <property type="entry name" value="Opine_OX_OoxA/HcnB"/>
    <property type="match status" value="1"/>
</dbReference>
<sequence>MTIDLAIIGAGPAGMAAAIEARALGLSVLVADESAAPGGQVFRAAEAAARDPAIAPDIGPGLPLIEAFRASGATYRPATTLWHLDPAEGALSLAAAGQAETIIARRIILATGALERPVPIPGWTLPGVMGAGAAQILLKTAGVVPSRKTVLAGQGPLVWLLAVQLARAGAPPLVLETRRGGIAAALAKAGTGLWAGRRMLAKGLALIAEARRAGVRVVTGVRNLRAEGTDRIERVTWDGGITPCDTLLLHEGVIPATQVSRAIGLDHAWDAAQHCWRPVVDAVGATSLDRIAVAGDGAGIGGWEAATAAGRLAGLDAARRLGALGEDAFAARAAAPLAARAAALELRPFLDALYSPAPALLAPADATIACRCEEVTAGAVRAAARLGATGPNQLKAYLRCGMGPCQGRLCAPTVAALIAEVHHLPPEAVPPLRPRAPYKPISVGMLAATAESLQQGVE</sequence>
<accession>A0A917KHJ1</accession>
<dbReference type="PANTHER" id="PTHR42949:SF3">
    <property type="entry name" value="ANAEROBIC GLYCEROL-3-PHOSPHATE DEHYDROGENASE SUBUNIT B"/>
    <property type="match status" value="1"/>
</dbReference>
<dbReference type="Proteomes" id="UP000661507">
    <property type="component" value="Unassembled WGS sequence"/>
</dbReference>
<dbReference type="InterPro" id="IPR017224">
    <property type="entry name" value="Opine_Oxase_asu/HCN_bsu"/>
</dbReference>
<feature type="domain" description="FAD/NAD(P)-binding" evidence="3">
    <location>
        <begin position="4"/>
        <end position="309"/>
    </location>
</feature>
<evidence type="ECO:0000259" key="2">
    <source>
        <dbReference type="Pfam" id="PF04324"/>
    </source>
</evidence>
<dbReference type="GO" id="GO:0016491">
    <property type="term" value="F:oxidoreductase activity"/>
    <property type="evidence" value="ECO:0007669"/>
    <property type="project" value="UniProtKB-KW"/>
</dbReference>
<evidence type="ECO:0000313" key="4">
    <source>
        <dbReference type="EMBL" id="GGJ10122.1"/>
    </source>
</evidence>
<dbReference type="Pfam" id="PF04324">
    <property type="entry name" value="Fer2_BFD"/>
    <property type="match status" value="1"/>
</dbReference>
<dbReference type="InterPro" id="IPR036188">
    <property type="entry name" value="FAD/NAD-bd_sf"/>
</dbReference>
<dbReference type="RefSeq" id="WP_188966548.1">
    <property type="nucleotide sequence ID" value="NZ_BMKW01000003.1"/>
</dbReference>
<keyword evidence="5" id="KW-1185">Reference proteome</keyword>
<dbReference type="Gene3D" id="1.10.10.1100">
    <property type="entry name" value="BFD-like [2Fe-2S]-binding domain"/>
    <property type="match status" value="1"/>
</dbReference>
<keyword evidence="1" id="KW-0560">Oxidoreductase</keyword>
<organism evidence="4 5">
    <name type="scientific">Neoroseomonas lacus</name>
    <dbReference type="NCBI Taxonomy" id="287609"/>
    <lineage>
        <taxon>Bacteria</taxon>
        <taxon>Pseudomonadati</taxon>
        <taxon>Pseudomonadota</taxon>
        <taxon>Alphaproteobacteria</taxon>
        <taxon>Acetobacterales</taxon>
        <taxon>Acetobacteraceae</taxon>
        <taxon>Neoroseomonas</taxon>
    </lineage>
</organism>
<dbReference type="EMBL" id="BMKW01000003">
    <property type="protein sequence ID" value="GGJ10122.1"/>
    <property type="molecule type" value="Genomic_DNA"/>
</dbReference>
<dbReference type="AlphaFoldDB" id="A0A917KHJ1"/>
<dbReference type="PANTHER" id="PTHR42949">
    <property type="entry name" value="ANAEROBIC GLYCEROL-3-PHOSPHATE DEHYDROGENASE SUBUNIT B"/>
    <property type="match status" value="1"/>
</dbReference>
<evidence type="ECO:0000259" key="3">
    <source>
        <dbReference type="Pfam" id="PF07992"/>
    </source>
</evidence>
<gene>
    <name evidence="4" type="ORF">GCM10011320_16520</name>
</gene>
<dbReference type="CDD" id="cd19946">
    <property type="entry name" value="GlpA-like_Fer2_BFD-like"/>
    <property type="match status" value="1"/>
</dbReference>
<protein>
    <submittedName>
        <fullName evidence="4">(2Fe-2S)-binding protein</fullName>
    </submittedName>
</protein>
<name>A0A917KHJ1_9PROT</name>
<dbReference type="Pfam" id="PF07992">
    <property type="entry name" value="Pyr_redox_2"/>
    <property type="match status" value="1"/>
</dbReference>
<reference evidence="4" key="1">
    <citation type="journal article" date="2014" name="Int. J. Syst. Evol. Microbiol.">
        <title>Complete genome sequence of Corynebacterium casei LMG S-19264T (=DSM 44701T), isolated from a smear-ripened cheese.</title>
        <authorList>
            <consortium name="US DOE Joint Genome Institute (JGI-PGF)"/>
            <person name="Walter F."/>
            <person name="Albersmeier A."/>
            <person name="Kalinowski J."/>
            <person name="Ruckert C."/>
        </authorList>
    </citation>
    <scope>NUCLEOTIDE SEQUENCE</scope>
    <source>
        <strain evidence="4">CGMCC 1.3617</strain>
    </source>
</reference>
<dbReference type="InterPro" id="IPR051691">
    <property type="entry name" value="Metab_Enz_Cyan_OpOx_G3PDH"/>
</dbReference>